<dbReference type="PANTHER" id="PTHR24114">
    <property type="entry name" value="LEUCINE RICH REPEAT FAMILY PROTEIN"/>
    <property type="match status" value="1"/>
</dbReference>
<feature type="region of interest" description="Disordered" evidence="1">
    <location>
        <begin position="117"/>
        <end position="139"/>
    </location>
</feature>
<dbReference type="SMART" id="SM00368">
    <property type="entry name" value="LRR_RI"/>
    <property type="match status" value="8"/>
</dbReference>
<protein>
    <submittedName>
        <fullName evidence="2">Uncharacterized protein</fullName>
    </submittedName>
</protein>
<name>A0ABP0GGJ8_CLALP</name>
<accession>A0ABP0GGJ8</accession>
<feature type="region of interest" description="Disordered" evidence="1">
    <location>
        <begin position="664"/>
        <end position="684"/>
    </location>
</feature>
<feature type="compositionally biased region" description="Basic and acidic residues" evidence="1">
    <location>
        <begin position="12"/>
        <end position="26"/>
    </location>
</feature>
<dbReference type="PANTHER" id="PTHR24114:SF50">
    <property type="entry name" value="RNI-LIKE PROTEIN"/>
    <property type="match status" value="1"/>
</dbReference>
<reference evidence="2 3" key="1">
    <citation type="submission" date="2024-02" db="EMBL/GenBank/DDBJ databases">
        <authorList>
            <person name="Daric V."/>
            <person name="Darras S."/>
        </authorList>
    </citation>
    <scope>NUCLEOTIDE SEQUENCE [LARGE SCALE GENOMIC DNA]</scope>
</reference>
<dbReference type="Gene3D" id="3.80.10.10">
    <property type="entry name" value="Ribonuclease Inhibitor"/>
    <property type="match status" value="1"/>
</dbReference>
<dbReference type="SUPFAM" id="SSF52047">
    <property type="entry name" value="RNI-like"/>
    <property type="match status" value="1"/>
</dbReference>
<comment type="caution">
    <text evidence="2">The sequence shown here is derived from an EMBL/GenBank/DDBJ whole genome shotgun (WGS) entry which is preliminary data.</text>
</comment>
<proteinExistence type="predicted"/>
<dbReference type="EMBL" id="CAWYQH010000119">
    <property type="protein sequence ID" value="CAK8690894.1"/>
    <property type="molecule type" value="Genomic_DNA"/>
</dbReference>
<feature type="region of interest" description="Disordered" evidence="1">
    <location>
        <begin position="1"/>
        <end position="26"/>
    </location>
</feature>
<dbReference type="InterPro" id="IPR032675">
    <property type="entry name" value="LRR_dom_sf"/>
</dbReference>
<dbReference type="InterPro" id="IPR052394">
    <property type="entry name" value="LRR-containing"/>
</dbReference>
<gene>
    <name evidence="2" type="ORF">CVLEPA_LOCUS23450</name>
</gene>
<dbReference type="InterPro" id="IPR001611">
    <property type="entry name" value="Leu-rich_rpt"/>
</dbReference>
<dbReference type="Proteomes" id="UP001642483">
    <property type="component" value="Unassembled WGS sequence"/>
</dbReference>
<sequence length="684" mass="76440">MLPKLSIDSDSDDKRPSLTSSRDEFHTELPISARAMVVLSRAARKNVQQQQQMLRQQSPKYPRYLKSSIEQRRKVTKVPESTRVETLSAPPNFEYPVHVMNPVLHSEPPKIVIINASQDGSRFEGDKLPKNETTDREQQFKQYSRRQLLASSKAKAPQSKPPFHFEQVEFASPRISPDFHLKPNETPRSNVTSTDWEWVRERLASRESAFTRPESSLTFADFLDALEPGSDEYDTDLEDNFVDCNYESRDFTGLSNYKQACHRKGIPVAQQIVQKLSDKKASFRLNHRCLSSRDTFALASGLASNTFVENLNLSGNSIDCNGAGHLTHMLKKNYTITKLDLSDNALQNDVGGHLSAMLTENNSLTHINISNNKLGDKEALMLCESLRFNTSLLSLDISHNQLTDIGGQAFAAALMDNSVMNSLDLSWNMLGKKAGSAIGKALKLNKSLKSLDLSWNGLGDEGAGLLARPLRNNTALKHLSLAVNHIGPFGIECLANGICGSRLKRGKRSNCVLQTLILDRNPLGSKGLSVFIKHMEQSEVLIDLSIKEVVLASDFMSKIRKLTTSRSVSIHYEGQLEEDKHICAIRFGSIALRQVLSDNRIQLRHFFKSLDADKTGASPAQVEVGLSSMKRPTSEIELRRLIQSLNSRGTNLIHIKDVAQYSYTPPPAPAKPKKVRTKKRYSIY</sequence>
<dbReference type="PROSITE" id="PS51450">
    <property type="entry name" value="LRR"/>
    <property type="match status" value="1"/>
</dbReference>
<evidence type="ECO:0000256" key="1">
    <source>
        <dbReference type="SAM" id="MobiDB-lite"/>
    </source>
</evidence>
<organism evidence="2 3">
    <name type="scientific">Clavelina lepadiformis</name>
    <name type="common">Light-bulb sea squirt</name>
    <name type="synonym">Ascidia lepadiformis</name>
    <dbReference type="NCBI Taxonomy" id="159417"/>
    <lineage>
        <taxon>Eukaryota</taxon>
        <taxon>Metazoa</taxon>
        <taxon>Chordata</taxon>
        <taxon>Tunicata</taxon>
        <taxon>Ascidiacea</taxon>
        <taxon>Aplousobranchia</taxon>
        <taxon>Clavelinidae</taxon>
        <taxon>Clavelina</taxon>
    </lineage>
</organism>
<evidence type="ECO:0000313" key="3">
    <source>
        <dbReference type="Proteomes" id="UP001642483"/>
    </source>
</evidence>
<feature type="compositionally biased region" description="Basic and acidic residues" evidence="1">
    <location>
        <begin position="121"/>
        <end position="139"/>
    </location>
</feature>
<evidence type="ECO:0000313" key="2">
    <source>
        <dbReference type="EMBL" id="CAK8690894.1"/>
    </source>
</evidence>
<dbReference type="Pfam" id="PF13516">
    <property type="entry name" value="LRR_6"/>
    <property type="match status" value="5"/>
</dbReference>
<feature type="compositionally biased region" description="Basic residues" evidence="1">
    <location>
        <begin position="671"/>
        <end position="684"/>
    </location>
</feature>
<keyword evidence="3" id="KW-1185">Reference proteome</keyword>